<keyword evidence="4 5" id="KW-0472">Membrane</keyword>
<dbReference type="PANTHER" id="PTHR30249">
    <property type="entry name" value="PUTATIVE SEROTONIN TRANSPORTER"/>
    <property type="match status" value="1"/>
</dbReference>
<proteinExistence type="predicted"/>
<evidence type="ECO:0000256" key="5">
    <source>
        <dbReference type="SAM" id="Phobius"/>
    </source>
</evidence>
<comment type="subcellular location">
    <subcellularLocation>
        <location evidence="1">Membrane</location>
        <topology evidence="1">Multi-pass membrane protein</topology>
    </subcellularLocation>
</comment>
<feature type="transmembrane region" description="Helical" evidence="5">
    <location>
        <begin position="65"/>
        <end position="84"/>
    </location>
</feature>
<reference evidence="6 7" key="1">
    <citation type="submission" date="2019-10" db="EMBL/GenBank/DDBJ databases">
        <title>Prolixibacter strains distinguished by the presence of nitrate reductase genes were adept at nitrate-dependent anaerobic corrosion of metallic iron and carbon steel.</title>
        <authorList>
            <person name="Iino T."/>
            <person name="Shono N."/>
            <person name="Ito K."/>
            <person name="Nakamura R."/>
            <person name="Sueoka K."/>
            <person name="Harayama S."/>
            <person name="Ohkuma M."/>
        </authorList>
    </citation>
    <scope>NUCLEOTIDE SEQUENCE [LARGE SCALE GENOMIC DNA]</scope>
    <source>
        <strain evidence="6 7">JCM 13498</strain>
    </source>
</reference>
<name>A0A5M4AWF1_9BACT</name>
<feature type="transmembrane region" description="Helical" evidence="5">
    <location>
        <begin position="91"/>
        <end position="113"/>
    </location>
</feature>
<evidence type="ECO:0000256" key="2">
    <source>
        <dbReference type="ARBA" id="ARBA00022692"/>
    </source>
</evidence>
<feature type="transmembrane region" description="Helical" evidence="5">
    <location>
        <begin position="210"/>
        <end position="230"/>
    </location>
</feature>
<protein>
    <submittedName>
        <fullName evidence="6">Membrane protein</fullName>
    </submittedName>
</protein>
<organism evidence="6 7">
    <name type="scientific">Prolixibacter bellariivorans</name>
    <dbReference type="NCBI Taxonomy" id="314319"/>
    <lineage>
        <taxon>Bacteria</taxon>
        <taxon>Pseudomonadati</taxon>
        <taxon>Bacteroidota</taxon>
        <taxon>Bacteroidia</taxon>
        <taxon>Marinilabiliales</taxon>
        <taxon>Prolixibacteraceae</taxon>
        <taxon>Prolixibacter</taxon>
    </lineage>
</organism>
<dbReference type="OrthoDB" id="9811701at2"/>
<evidence type="ECO:0000256" key="3">
    <source>
        <dbReference type="ARBA" id="ARBA00022989"/>
    </source>
</evidence>
<evidence type="ECO:0000313" key="7">
    <source>
        <dbReference type="Proteomes" id="UP000391834"/>
    </source>
</evidence>
<feature type="transmembrane region" description="Helical" evidence="5">
    <location>
        <begin position="33"/>
        <end position="53"/>
    </location>
</feature>
<evidence type="ECO:0000256" key="1">
    <source>
        <dbReference type="ARBA" id="ARBA00004141"/>
    </source>
</evidence>
<sequence>MMTPWLNNPAFGIALSVACYQFGVFLNKRTRLAFFNPLLISVVLIILFLLMTGIPYDDFSKGGNIINFMLGPTTVALALPLYLHWKDIKRFIIPILIGIIAGCLASLTGVLLLGKVFGINSLLIHSMAPKSITTPIGVALSQSLGGNPSITVAAIIFTGILGAIIAPSVMRIFRIKSNIAKGIAMGTAAHAVGTSKAIEMGKTEGAMSSAAIGLSGLITVIIVPFLLPLFERFL</sequence>
<dbReference type="InterPro" id="IPR007300">
    <property type="entry name" value="CidB/LrgB"/>
</dbReference>
<keyword evidence="3 5" id="KW-1133">Transmembrane helix</keyword>
<keyword evidence="2 5" id="KW-0812">Transmembrane</keyword>
<dbReference type="RefSeq" id="WP_025863273.1">
    <property type="nucleotide sequence ID" value="NZ_BLAX01000001.1"/>
</dbReference>
<dbReference type="Pfam" id="PF04172">
    <property type="entry name" value="LrgB"/>
    <property type="match status" value="1"/>
</dbReference>
<keyword evidence="7" id="KW-1185">Reference proteome</keyword>
<gene>
    <name evidence="6" type="ORF">PbJCM13498_11050</name>
</gene>
<feature type="transmembrane region" description="Helical" evidence="5">
    <location>
        <begin position="6"/>
        <end position="26"/>
    </location>
</feature>
<feature type="transmembrane region" description="Helical" evidence="5">
    <location>
        <begin position="150"/>
        <end position="173"/>
    </location>
</feature>
<dbReference type="Proteomes" id="UP000391834">
    <property type="component" value="Unassembled WGS sequence"/>
</dbReference>
<evidence type="ECO:0000313" key="6">
    <source>
        <dbReference type="EMBL" id="GET32242.1"/>
    </source>
</evidence>
<comment type="caution">
    <text evidence="6">The sequence shown here is derived from an EMBL/GenBank/DDBJ whole genome shotgun (WGS) entry which is preliminary data.</text>
</comment>
<evidence type="ECO:0000256" key="4">
    <source>
        <dbReference type="ARBA" id="ARBA00023136"/>
    </source>
</evidence>
<dbReference type="GO" id="GO:0016020">
    <property type="term" value="C:membrane"/>
    <property type="evidence" value="ECO:0007669"/>
    <property type="project" value="UniProtKB-SubCell"/>
</dbReference>
<dbReference type="PANTHER" id="PTHR30249:SF0">
    <property type="entry name" value="PLASTIDAL GLYCOLATE_GLYCERATE TRANSLOCATOR 1, CHLOROPLASTIC"/>
    <property type="match status" value="1"/>
</dbReference>
<accession>A0A5M4AWF1</accession>
<dbReference type="AlphaFoldDB" id="A0A5M4AWF1"/>
<dbReference type="EMBL" id="BLAX01000001">
    <property type="protein sequence ID" value="GET32242.1"/>
    <property type="molecule type" value="Genomic_DNA"/>
</dbReference>